<dbReference type="Proteomes" id="UP000033870">
    <property type="component" value="Unassembled WGS sequence"/>
</dbReference>
<dbReference type="GO" id="GO:0016987">
    <property type="term" value="F:sigma factor activity"/>
    <property type="evidence" value="ECO:0007669"/>
    <property type="project" value="UniProtKB-KW"/>
</dbReference>
<dbReference type="InterPro" id="IPR007627">
    <property type="entry name" value="RNA_pol_sigma70_r2"/>
</dbReference>
<evidence type="ECO:0000313" key="7">
    <source>
        <dbReference type="EMBL" id="KKW42467.1"/>
    </source>
</evidence>
<dbReference type="PANTHER" id="PTHR43133">
    <property type="entry name" value="RNA POLYMERASE ECF-TYPE SIGMA FACTO"/>
    <property type="match status" value="1"/>
</dbReference>
<keyword evidence="3" id="KW-0238">DNA-binding</keyword>
<dbReference type="AlphaFoldDB" id="A0A0G2AMC4"/>
<evidence type="ECO:0000256" key="4">
    <source>
        <dbReference type="ARBA" id="ARBA00023163"/>
    </source>
</evidence>
<organism evidence="7 8">
    <name type="scientific">Candidatus Magasanikbacteria bacterium GW2011_GWA2_56_11</name>
    <dbReference type="NCBI Taxonomy" id="1619044"/>
    <lineage>
        <taxon>Bacteria</taxon>
        <taxon>Candidatus Magasanikiibacteriota</taxon>
    </lineage>
</organism>
<keyword evidence="2" id="KW-0731">Sigma factor</keyword>
<keyword evidence="1" id="KW-0805">Transcription regulation</keyword>
<dbReference type="InterPro" id="IPR013325">
    <property type="entry name" value="RNA_pol_sigma_r2"/>
</dbReference>
<evidence type="ECO:0000256" key="3">
    <source>
        <dbReference type="ARBA" id="ARBA00023125"/>
    </source>
</evidence>
<feature type="domain" description="RNA polymerase sigma-70 region 2" evidence="6">
    <location>
        <begin position="41"/>
        <end position="103"/>
    </location>
</feature>
<dbReference type="STRING" id="1619044.UY92_C0006G0028"/>
<feature type="region of interest" description="Disordered" evidence="5">
    <location>
        <begin position="221"/>
        <end position="241"/>
    </location>
</feature>
<gene>
    <name evidence="7" type="ORF">UY92_C0006G0028</name>
</gene>
<proteinExistence type="predicted"/>
<dbReference type="PANTHER" id="PTHR43133:SF8">
    <property type="entry name" value="RNA POLYMERASE SIGMA FACTOR HI_1459-RELATED"/>
    <property type="match status" value="1"/>
</dbReference>
<protein>
    <submittedName>
        <fullName evidence="7">RNA polymerase, sigma-24 subunit, ECF subfamily</fullName>
    </submittedName>
</protein>
<name>A0A0G2AMC4_9BACT</name>
<evidence type="ECO:0000313" key="8">
    <source>
        <dbReference type="Proteomes" id="UP000033870"/>
    </source>
</evidence>
<dbReference type="SUPFAM" id="SSF88946">
    <property type="entry name" value="Sigma2 domain of RNA polymerase sigma factors"/>
    <property type="match status" value="1"/>
</dbReference>
<reference evidence="7 8" key="1">
    <citation type="journal article" date="2015" name="Nature">
        <title>rRNA introns, odd ribosomes, and small enigmatic genomes across a large radiation of phyla.</title>
        <authorList>
            <person name="Brown C.T."/>
            <person name="Hug L.A."/>
            <person name="Thomas B.C."/>
            <person name="Sharon I."/>
            <person name="Castelle C.J."/>
            <person name="Singh A."/>
            <person name="Wilkins M.J."/>
            <person name="Williams K.H."/>
            <person name="Banfield J.F."/>
        </authorList>
    </citation>
    <scope>NUCLEOTIDE SEQUENCE [LARGE SCALE GENOMIC DNA]</scope>
</reference>
<dbReference type="EMBL" id="LCRX01000006">
    <property type="protein sequence ID" value="KKW42467.1"/>
    <property type="molecule type" value="Genomic_DNA"/>
</dbReference>
<dbReference type="InterPro" id="IPR039425">
    <property type="entry name" value="RNA_pol_sigma-70-like"/>
</dbReference>
<accession>A0A0G2AMC4</accession>
<dbReference type="Pfam" id="PF04542">
    <property type="entry name" value="Sigma70_r2"/>
    <property type="match status" value="1"/>
</dbReference>
<comment type="caution">
    <text evidence="7">The sequence shown here is derived from an EMBL/GenBank/DDBJ whole genome shotgun (WGS) entry which is preliminary data.</text>
</comment>
<dbReference type="GO" id="GO:0003677">
    <property type="term" value="F:DNA binding"/>
    <property type="evidence" value="ECO:0007669"/>
    <property type="project" value="UniProtKB-KW"/>
</dbReference>
<evidence type="ECO:0000256" key="2">
    <source>
        <dbReference type="ARBA" id="ARBA00023082"/>
    </source>
</evidence>
<dbReference type="GO" id="GO:0006352">
    <property type="term" value="P:DNA-templated transcription initiation"/>
    <property type="evidence" value="ECO:0007669"/>
    <property type="project" value="InterPro"/>
</dbReference>
<evidence type="ECO:0000256" key="1">
    <source>
        <dbReference type="ARBA" id="ARBA00023015"/>
    </source>
</evidence>
<evidence type="ECO:0000256" key="5">
    <source>
        <dbReference type="SAM" id="MobiDB-lite"/>
    </source>
</evidence>
<evidence type="ECO:0000259" key="6">
    <source>
        <dbReference type="Pfam" id="PF04542"/>
    </source>
</evidence>
<dbReference type="Gene3D" id="1.10.1740.10">
    <property type="match status" value="1"/>
</dbReference>
<sequence>MPEAAHSQPRMLRESTAELTDAELLRAAKSGDQKAFRALHDKYRAIVREQARLLCRNQIDRAEDLTQETFARAFTNLELFDVGSFQNFILKILTNLFNTQYQKRVYQAERHHQVEQVYEETMQGETLPSPLEAVIARQETSSVEERHQALLNWFSKKYASDLLAQTIFRLHFIEQKPEVEVVRIVRGLPEFRHLTAAGVRSKFYRVYRKAENEMRRLKMEEWKNQTAANNGNARRKARRDN</sequence>
<keyword evidence="4" id="KW-0804">Transcription</keyword>